<feature type="binding site" evidence="14 15">
    <location>
        <position position="39"/>
    </location>
    <ligand>
        <name>a divalent metal cation</name>
        <dbReference type="ChEBI" id="CHEBI:60240"/>
    </ligand>
</feature>
<dbReference type="Proteomes" id="UP000503129">
    <property type="component" value="Chromosome"/>
</dbReference>
<comment type="function">
    <text evidence="3 14 16">Endonuclease that specifically degrades the RNA of RNA-DNA hybrids.</text>
</comment>
<dbReference type="InterPro" id="IPR024567">
    <property type="entry name" value="RNase_HII/HIII_dom"/>
</dbReference>
<proteinExistence type="inferred from homology"/>
<dbReference type="PROSITE" id="PS51975">
    <property type="entry name" value="RNASE_H_2"/>
    <property type="match status" value="1"/>
</dbReference>
<dbReference type="GO" id="GO:0006298">
    <property type="term" value="P:mismatch repair"/>
    <property type="evidence" value="ECO:0007669"/>
    <property type="project" value="TreeGrafter"/>
</dbReference>
<dbReference type="NCBIfam" id="NF010537">
    <property type="entry name" value="PRK13925.1"/>
    <property type="match status" value="1"/>
</dbReference>
<feature type="binding site" evidence="14 15">
    <location>
        <position position="135"/>
    </location>
    <ligand>
        <name>a divalent metal cation</name>
        <dbReference type="ChEBI" id="CHEBI:60240"/>
    </ligand>
</feature>
<evidence type="ECO:0000256" key="12">
    <source>
        <dbReference type="ARBA" id="ARBA00022801"/>
    </source>
</evidence>
<dbReference type="InterPro" id="IPR012337">
    <property type="entry name" value="RNaseH-like_sf"/>
</dbReference>
<dbReference type="GO" id="GO:0003723">
    <property type="term" value="F:RNA binding"/>
    <property type="evidence" value="ECO:0007669"/>
    <property type="project" value="UniProtKB-UniRule"/>
</dbReference>
<evidence type="ECO:0000256" key="11">
    <source>
        <dbReference type="ARBA" id="ARBA00022759"/>
    </source>
</evidence>
<dbReference type="KEGG" id="bsen:DP114_06815"/>
<dbReference type="GO" id="GO:0004523">
    <property type="term" value="F:RNA-DNA hybrid ribonuclease activity"/>
    <property type="evidence" value="ECO:0007669"/>
    <property type="project" value="UniProtKB-UniRule"/>
</dbReference>
<dbReference type="Pfam" id="PF01351">
    <property type="entry name" value="RNase_HII"/>
    <property type="match status" value="1"/>
</dbReference>
<dbReference type="GO" id="GO:0030145">
    <property type="term" value="F:manganese ion binding"/>
    <property type="evidence" value="ECO:0007669"/>
    <property type="project" value="UniProtKB-UniRule"/>
</dbReference>
<evidence type="ECO:0000256" key="6">
    <source>
        <dbReference type="ARBA" id="ARBA00012180"/>
    </source>
</evidence>
<protein>
    <recommendedName>
        <fullName evidence="7 14">Ribonuclease HII</fullName>
        <shortName evidence="14">RNase HII</shortName>
        <ecNumber evidence="6 14">3.1.26.4</ecNumber>
    </recommendedName>
</protein>
<organism evidence="18 19">
    <name type="scientific">Brasilonema sennae CENA114</name>
    <dbReference type="NCBI Taxonomy" id="415709"/>
    <lineage>
        <taxon>Bacteria</taxon>
        <taxon>Bacillati</taxon>
        <taxon>Cyanobacteriota</taxon>
        <taxon>Cyanophyceae</taxon>
        <taxon>Nostocales</taxon>
        <taxon>Scytonemataceae</taxon>
        <taxon>Brasilonema</taxon>
        <taxon>Bromeliae group (in: Brasilonema)</taxon>
    </lineage>
</organism>
<keyword evidence="8 14" id="KW-0963">Cytoplasm</keyword>
<evidence type="ECO:0000259" key="17">
    <source>
        <dbReference type="PROSITE" id="PS51975"/>
    </source>
</evidence>
<dbReference type="InterPro" id="IPR036397">
    <property type="entry name" value="RNaseH_sf"/>
</dbReference>
<reference evidence="18 19" key="1">
    <citation type="submission" date="2018-06" db="EMBL/GenBank/DDBJ databases">
        <title>Comparative genomics of Brasilonema spp. strains.</title>
        <authorList>
            <person name="Alvarenga D.O."/>
            <person name="Fiore M.F."/>
            <person name="Varani A.M."/>
        </authorList>
    </citation>
    <scope>NUCLEOTIDE SEQUENCE [LARGE SCALE GENOMIC DNA]</scope>
    <source>
        <strain evidence="18 19">CENA114</strain>
    </source>
</reference>
<dbReference type="GO" id="GO:0043137">
    <property type="term" value="P:DNA replication, removal of RNA primer"/>
    <property type="evidence" value="ECO:0007669"/>
    <property type="project" value="TreeGrafter"/>
</dbReference>
<keyword evidence="13 14" id="KW-0464">Manganese</keyword>
<dbReference type="EC" id="3.1.26.4" evidence="6 14"/>
<evidence type="ECO:0000256" key="2">
    <source>
        <dbReference type="ARBA" id="ARBA00001946"/>
    </source>
</evidence>
<evidence type="ECO:0000256" key="14">
    <source>
        <dbReference type="HAMAP-Rule" id="MF_00052"/>
    </source>
</evidence>
<dbReference type="SUPFAM" id="SSF53098">
    <property type="entry name" value="Ribonuclease H-like"/>
    <property type="match status" value="1"/>
</dbReference>
<name>A0A856M8Y2_9CYAN</name>
<evidence type="ECO:0000256" key="8">
    <source>
        <dbReference type="ARBA" id="ARBA00022490"/>
    </source>
</evidence>
<evidence type="ECO:0000256" key="9">
    <source>
        <dbReference type="ARBA" id="ARBA00022722"/>
    </source>
</evidence>
<feature type="binding site" evidence="14 15">
    <location>
        <position position="40"/>
    </location>
    <ligand>
        <name>a divalent metal cation</name>
        <dbReference type="ChEBI" id="CHEBI:60240"/>
    </ligand>
</feature>
<comment type="subcellular location">
    <subcellularLocation>
        <location evidence="4 14">Cytoplasm</location>
    </subcellularLocation>
</comment>
<keyword evidence="19" id="KW-1185">Reference proteome</keyword>
<dbReference type="PANTHER" id="PTHR10954">
    <property type="entry name" value="RIBONUCLEASE H2 SUBUNIT A"/>
    <property type="match status" value="1"/>
</dbReference>
<dbReference type="PANTHER" id="PTHR10954:SF18">
    <property type="entry name" value="RIBONUCLEASE HII"/>
    <property type="match status" value="1"/>
</dbReference>
<dbReference type="HAMAP" id="MF_00052_B">
    <property type="entry name" value="RNase_HII_B"/>
    <property type="match status" value="1"/>
</dbReference>
<evidence type="ECO:0000313" key="19">
    <source>
        <dbReference type="Proteomes" id="UP000503129"/>
    </source>
</evidence>
<accession>A0A856M8Y2</accession>
<evidence type="ECO:0000256" key="16">
    <source>
        <dbReference type="RuleBase" id="RU003515"/>
    </source>
</evidence>
<evidence type="ECO:0000313" key="18">
    <source>
        <dbReference type="EMBL" id="QDL07645.1"/>
    </source>
</evidence>
<evidence type="ECO:0000256" key="4">
    <source>
        <dbReference type="ARBA" id="ARBA00004496"/>
    </source>
</evidence>
<feature type="domain" description="RNase H type-2" evidence="17">
    <location>
        <begin position="33"/>
        <end position="227"/>
    </location>
</feature>
<dbReference type="InterPro" id="IPR001352">
    <property type="entry name" value="RNase_HII/HIII"/>
</dbReference>
<evidence type="ECO:0000256" key="3">
    <source>
        <dbReference type="ARBA" id="ARBA00004065"/>
    </source>
</evidence>
<evidence type="ECO:0000256" key="5">
    <source>
        <dbReference type="ARBA" id="ARBA00007383"/>
    </source>
</evidence>
<dbReference type="NCBIfam" id="NF000595">
    <property type="entry name" value="PRK00015.1-3"/>
    <property type="match status" value="1"/>
</dbReference>
<comment type="catalytic activity">
    <reaction evidence="1 14 15 16">
        <text>Endonucleolytic cleavage to 5'-phosphomonoester.</text>
        <dbReference type="EC" id="3.1.26.4"/>
    </reaction>
</comment>
<evidence type="ECO:0000256" key="13">
    <source>
        <dbReference type="ARBA" id="ARBA00023211"/>
    </source>
</evidence>
<dbReference type="InterPro" id="IPR022898">
    <property type="entry name" value="RNase_HII"/>
</dbReference>
<evidence type="ECO:0000256" key="7">
    <source>
        <dbReference type="ARBA" id="ARBA00019179"/>
    </source>
</evidence>
<evidence type="ECO:0000256" key="15">
    <source>
        <dbReference type="PROSITE-ProRule" id="PRU01319"/>
    </source>
</evidence>
<dbReference type="Gene3D" id="3.30.420.10">
    <property type="entry name" value="Ribonuclease H-like superfamily/Ribonuclease H"/>
    <property type="match status" value="1"/>
</dbReference>
<dbReference type="CDD" id="cd07182">
    <property type="entry name" value="RNase_HII_bacteria_HII_like"/>
    <property type="match status" value="1"/>
</dbReference>
<gene>
    <name evidence="14" type="primary">rnhB</name>
    <name evidence="18" type="ORF">DP114_06815</name>
</gene>
<comment type="cofactor">
    <cofactor evidence="2">
        <name>Mg(2+)</name>
        <dbReference type="ChEBI" id="CHEBI:18420"/>
    </cofactor>
</comment>
<dbReference type="EMBL" id="CP030118">
    <property type="protein sequence ID" value="QDL07645.1"/>
    <property type="molecule type" value="Genomic_DNA"/>
</dbReference>
<sequence>MIKTERTVTSTKLSAPNTQMRWLDFSMLSSTQGLIAGVDEVGRGALFGPVVAAAVILPDSALSQLTAVEIKDSKKLSSSRRVRLAQQICALAIDWKIGFASTAEIDQTNILQATMLAMKRAVLKLKVQPALCLIDGNQLVKDLPLAQQTIVKGDERSIAIASASIIAKIWRDDLILRLASKYSMYDLERNKGYGSQRHLMALQQHGSSPLHRKSFRPCQITVLSCAK</sequence>
<comment type="cofactor">
    <cofactor evidence="14 15">
        <name>Mn(2+)</name>
        <dbReference type="ChEBI" id="CHEBI:29035"/>
    </cofactor>
    <cofactor evidence="14 15">
        <name>Mg(2+)</name>
        <dbReference type="ChEBI" id="CHEBI:18420"/>
    </cofactor>
    <text evidence="14 15">Manganese or magnesium. Binds 1 divalent metal ion per monomer in the absence of substrate. May bind a second metal ion after substrate binding.</text>
</comment>
<keyword evidence="10 14" id="KW-0479">Metal-binding</keyword>
<keyword evidence="9 14" id="KW-0540">Nuclease</keyword>
<dbReference type="AlphaFoldDB" id="A0A856M8Y2"/>
<dbReference type="GO" id="GO:0032299">
    <property type="term" value="C:ribonuclease H2 complex"/>
    <property type="evidence" value="ECO:0007669"/>
    <property type="project" value="TreeGrafter"/>
</dbReference>
<evidence type="ECO:0000256" key="10">
    <source>
        <dbReference type="ARBA" id="ARBA00022723"/>
    </source>
</evidence>
<evidence type="ECO:0000256" key="1">
    <source>
        <dbReference type="ARBA" id="ARBA00000077"/>
    </source>
</evidence>
<comment type="similarity">
    <text evidence="5 14 16">Belongs to the RNase HII family.</text>
</comment>
<keyword evidence="12 14" id="KW-0378">Hydrolase</keyword>
<dbReference type="RefSeq" id="WP_171975746.1">
    <property type="nucleotide sequence ID" value="NZ_CAWOXK010000001.1"/>
</dbReference>
<dbReference type="GO" id="GO:0005737">
    <property type="term" value="C:cytoplasm"/>
    <property type="evidence" value="ECO:0007669"/>
    <property type="project" value="UniProtKB-SubCell"/>
</dbReference>
<keyword evidence="11 14" id="KW-0255">Endonuclease</keyword>